<evidence type="ECO:0000256" key="4">
    <source>
        <dbReference type="PROSITE-ProRule" id="PRU00473"/>
    </source>
</evidence>
<evidence type="ECO:0000313" key="9">
    <source>
        <dbReference type="Proteomes" id="UP000443353"/>
    </source>
</evidence>
<name>A0A7X3FZI6_9BURK</name>
<keyword evidence="9" id="KW-1185">Reference proteome</keyword>
<dbReference type="InterPro" id="IPR006665">
    <property type="entry name" value="OmpA-like"/>
</dbReference>
<dbReference type="PRINTS" id="PR01023">
    <property type="entry name" value="NAFLGMOTY"/>
</dbReference>
<dbReference type="RefSeq" id="WP_160408982.1">
    <property type="nucleotide sequence ID" value="NZ_WSES01000003.1"/>
</dbReference>
<dbReference type="AlphaFoldDB" id="A0A7X3FZI6"/>
<protein>
    <submittedName>
        <fullName evidence="8">OmpA family protein</fullName>
    </submittedName>
</protein>
<dbReference type="InterPro" id="IPR054121">
    <property type="entry name" value="ArfA_BON-like"/>
</dbReference>
<evidence type="ECO:0000313" key="8">
    <source>
        <dbReference type="EMBL" id="MVW60847.1"/>
    </source>
</evidence>
<accession>A0A7X3FZI6</accession>
<dbReference type="InterPro" id="IPR006664">
    <property type="entry name" value="OMP_bac"/>
</dbReference>
<dbReference type="Pfam" id="PF00691">
    <property type="entry name" value="OmpA"/>
    <property type="match status" value="1"/>
</dbReference>
<evidence type="ECO:0000256" key="5">
    <source>
        <dbReference type="SAM" id="MobiDB-lite"/>
    </source>
</evidence>
<comment type="subcellular location">
    <subcellularLocation>
        <location evidence="1">Cell outer membrane</location>
    </subcellularLocation>
</comment>
<feature type="signal peptide" evidence="6">
    <location>
        <begin position="1"/>
        <end position="23"/>
    </location>
</feature>
<proteinExistence type="predicted"/>
<keyword evidence="3" id="KW-0998">Cell outer membrane</keyword>
<organism evidence="8 9">
    <name type="scientific">Massilia cellulosiltytica</name>
    <dbReference type="NCBI Taxonomy" id="2683234"/>
    <lineage>
        <taxon>Bacteria</taxon>
        <taxon>Pseudomonadati</taxon>
        <taxon>Pseudomonadota</taxon>
        <taxon>Betaproteobacteria</taxon>
        <taxon>Burkholderiales</taxon>
        <taxon>Oxalobacteraceae</taxon>
        <taxon>Telluria group</taxon>
        <taxon>Massilia</taxon>
    </lineage>
</organism>
<evidence type="ECO:0000256" key="3">
    <source>
        <dbReference type="ARBA" id="ARBA00023237"/>
    </source>
</evidence>
<dbReference type="Gene3D" id="3.30.1330.60">
    <property type="entry name" value="OmpA-like domain"/>
    <property type="match status" value="1"/>
</dbReference>
<dbReference type="Gene3D" id="3.40.1520.20">
    <property type="match status" value="1"/>
</dbReference>
<gene>
    <name evidence="8" type="ORF">GPY61_12990</name>
</gene>
<dbReference type="PANTHER" id="PTHR30329">
    <property type="entry name" value="STATOR ELEMENT OF FLAGELLAR MOTOR COMPLEX"/>
    <property type="match status" value="1"/>
</dbReference>
<keyword evidence="6" id="KW-0732">Signal</keyword>
<feature type="domain" description="OmpA-like" evidence="7">
    <location>
        <begin position="148"/>
        <end position="264"/>
    </location>
</feature>
<feature type="chain" id="PRO_5030970430" evidence="6">
    <location>
        <begin position="24"/>
        <end position="264"/>
    </location>
</feature>
<dbReference type="CDD" id="cd07185">
    <property type="entry name" value="OmpA_C-like"/>
    <property type="match status" value="1"/>
</dbReference>
<evidence type="ECO:0000256" key="1">
    <source>
        <dbReference type="ARBA" id="ARBA00004442"/>
    </source>
</evidence>
<dbReference type="InterPro" id="IPR036737">
    <property type="entry name" value="OmpA-like_sf"/>
</dbReference>
<dbReference type="SUPFAM" id="SSF103088">
    <property type="entry name" value="OmpA-like"/>
    <property type="match status" value="1"/>
</dbReference>
<dbReference type="Proteomes" id="UP000443353">
    <property type="component" value="Unassembled WGS sequence"/>
</dbReference>
<dbReference type="PRINTS" id="PR01021">
    <property type="entry name" value="OMPADOMAIN"/>
</dbReference>
<dbReference type="InterPro" id="IPR050330">
    <property type="entry name" value="Bact_OuterMem_StrucFunc"/>
</dbReference>
<dbReference type="GO" id="GO:0009279">
    <property type="term" value="C:cell outer membrane"/>
    <property type="evidence" value="ECO:0007669"/>
    <property type="project" value="UniProtKB-SubCell"/>
</dbReference>
<evidence type="ECO:0000259" key="7">
    <source>
        <dbReference type="PROSITE" id="PS51123"/>
    </source>
</evidence>
<dbReference type="PROSITE" id="PS51123">
    <property type="entry name" value="OMPA_2"/>
    <property type="match status" value="1"/>
</dbReference>
<sequence>MRIFTQRALLALFVTCHAGIAAAQNTAPAPAAAQPGQVTASGTVPDEATKAAVLAKLREVYGADRVVDQIAIGPVAMPANWNGYVQKLITPDLRQISRGQLRIDGSNVSLRGEVANEALRQRIASNVATNLNPTYTVNNGLRVSAAEQALLDNTLANRTVEFESGKATLTPTGRAILDEMVAAMQKLKGRRIEIIGHTDSAGLRASNVSLSQARAATVKAYLAAHGIGEENLSASGQGPDRPIASNDTADGRARNRRIEFRLAQ</sequence>
<evidence type="ECO:0000256" key="2">
    <source>
        <dbReference type="ARBA" id="ARBA00023136"/>
    </source>
</evidence>
<dbReference type="PANTHER" id="PTHR30329:SF21">
    <property type="entry name" value="LIPOPROTEIN YIAD-RELATED"/>
    <property type="match status" value="1"/>
</dbReference>
<feature type="region of interest" description="Disordered" evidence="5">
    <location>
        <begin position="230"/>
        <end position="255"/>
    </location>
</feature>
<comment type="caution">
    <text evidence="8">The sequence shown here is derived from an EMBL/GenBank/DDBJ whole genome shotgun (WGS) entry which is preliminary data.</text>
</comment>
<dbReference type="Pfam" id="PF21923">
    <property type="entry name" value="BON_like"/>
    <property type="match status" value="1"/>
</dbReference>
<evidence type="ECO:0000256" key="6">
    <source>
        <dbReference type="SAM" id="SignalP"/>
    </source>
</evidence>
<dbReference type="EMBL" id="WSES01000003">
    <property type="protein sequence ID" value="MVW60847.1"/>
    <property type="molecule type" value="Genomic_DNA"/>
</dbReference>
<reference evidence="8 9" key="1">
    <citation type="submission" date="2019-12" db="EMBL/GenBank/DDBJ databases">
        <authorList>
            <person name="Li C."/>
            <person name="Zhao J."/>
        </authorList>
    </citation>
    <scope>NUCLEOTIDE SEQUENCE [LARGE SCALE GENOMIC DNA]</scope>
    <source>
        <strain evidence="8 9">NEAU-DD11</strain>
    </source>
</reference>
<keyword evidence="2 4" id="KW-0472">Membrane</keyword>